<evidence type="ECO:0000313" key="2">
    <source>
        <dbReference type="EMBL" id="SFF26940.1"/>
    </source>
</evidence>
<dbReference type="RefSeq" id="WP_167547458.1">
    <property type="nucleotide sequence ID" value="NZ_FONQ01000013.1"/>
</dbReference>
<proteinExistence type="predicted"/>
<organism evidence="2 3">
    <name type="scientific">Flavobacterium xueshanense</name>
    <dbReference type="NCBI Taxonomy" id="935223"/>
    <lineage>
        <taxon>Bacteria</taxon>
        <taxon>Pseudomonadati</taxon>
        <taxon>Bacteroidota</taxon>
        <taxon>Flavobacteriia</taxon>
        <taxon>Flavobacteriales</taxon>
        <taxon>Flavobacteriaceae</taxon>
        <taxon>Flavobacterium</taxon>
    </lineage>
</organism>
<protein>
    <submittedName>
        <fullName evidence="2">Uncharacterized protein</fullName>
    </submittedName>
</protein>
<sequence>MGNTAPERQSGKPIKAKNNTTFLYIGTFFFFAGSLSVGILMVIFFLNALGNVFQN</sequence>
<gene>
    <name evidence="2" type="ORF">SAMN04488131_11352</name>
</gene>
<accession>A0A1I2HCA8</accession>
<keyword evidence="3" id="KW-1185">Reference proteome</keyword>
<feature type="transmembrane region" description="Helical" evidence="1">
    <location>
        <begin position="21"/>
        <end position="46"/>
    </location>
</feature>
<keyword evidence="1" id="KW-0472">Membrane</keyword>
<dbReference type="Proteomes" id="UP000198596">
    <property type="component" value="Unassembled WGS sequence"/>
</dbReference>
<name>A0A1I2HCA8_9FLAO</name>
<reference evidence="3" key="1">
    <citation type="submission" date="2016-10" db="EMBL/GenBank/DDBJ databases">
        <authorList>
            <person name="Varghese N."/>
            <person name="Submissions S."/>
        </authorList>
    </citation>
    <scope>NUCLEOTIDE SEQUENCE [LARGE SCALE GENOMIC DNA]</scope>
    <source>
        <strain evidence="3">CGMCC 1.9227</strain>
    </source>
</reference>
<evidence type="ECO:0000256" key="1">
    <source>
        <dbReference type="SAM" id="Phobius"/>
    </source>
</evidence>
<keyword evidence="1" id="KW-1133">Transmembrane helix</keyword>
<keyword evidence="1" id="KW-0812">Transmembrane</keyword>
<dbReference type="AlphaFoldDB" id="A0A1I2HCA8"/>
<evidence type="ECO:0000313" key="3">
    <source>
        <dbReference type="Proteomes" id="UP000198596"/>
    </source>
</evidence>
<dbReference type="EMBL" id="FONQ01000013">
    <property type="protein sequence ID" value="SFF26940.1"/>
    <property type="molecule type" value="Genomic_DNA"/>
</dbReference>